<organism evidence="2 3">
    <name type="scientific">Carex littledalei</name>
    <dbReference type="NCBI Taxonomy" id="544730"/>
    <lineage>
        <taxon>Eukaryota</taxon>
        <taxon>Viridiplantae</taxon>
        <taxon>Streptophyta</taxon>
        <taxon>Embryophyta</taxon>
        <taxon>Tracheophyta</taxon>
        <taxon>Spermatophyta</taxon>
        <taxon>Magnoliopsida</taxon>
        <taxon>Liliopsida</taxon>
        <taxon>Poales</taxon>
        <taxon>Cyperaceae</taxon>
        <taxon>Cyperoideae</taxon>
        <taxon>Cariceae</taxon>
        <taxon>Carex</taxon>
        <taxon>Carex subgen. Euthyceras</taxon>
    </lineage>
</organism>
<sequence>MNRLWCRASLFRSTSFVAMLLSEKNSLHCYLLQENTNPSSIGTRPDDGDAATAPVRVRRAGE</sequence>
<accession>A0A833VL78</accession>
<evidence type="ECO:0000313" key="2">
    <source>
        <dbReference type="EMBL" id="KAF3331035.1"/>
    </source>
</evidence>
<evidence type="ECO:0000256" key="1">
    <source>
        <dbReference type="SAM" id="MobiDB-lite"/>
    </source>
</evidence>
<protein>
    <submittedName>
        <fullName evidence="2">Uncharacterized protein</fullName>
    </submittedName>
</protein>
<name>A0A833VL78_9POAL</name>
<reference evidence="2" key="1">
    <citation type="submission" date="2020-01" db="EMBL/GenBank/DDBJ databases">
        <title>Genome sequence of Kobresia littledalei, the first chromosome-level genome in the family Cyperaceae.</title>
        <authorList>
            <person name="Qu G."/>
        </authorList>
    </citation>
    <scope>NUCLEOTIDE SEQUENCE</scope>
    <source>
        <strain evidence="2">C.B.Clarke</strain>
        <tissue evidence="2">Leaf</tissue>
    </source>
</reference>
<proteinExistence type="predicted"/>
<keyword evidence="3" id="KW-1185">Reference proteome</keyword>
<dbReference type="AlphaFoldDB" id="A0A833VL78"/>
<dbReference type="EMBL" id="SWLB01000013">
    <property type="protein sequence ID" value="KAF3331035.1"/>
    <property type="molecule type" value="Genomic_DNA"/>
</dbReference>
<gene>
    <name evidence="2" type="ORF">FCM35_KLT04389</name>
</gene>
<evidence type="ECO:0000313" key="3">
    <source>
        <dbReference type="Proteomes" id="UP000623129"/>
    </source>
</evidence>
<feature type="region of interest" description="Disordered" evidence="1">
    <location>
        <begin position="38"/>
        <end position="62"/>
    </location>
</feature>
<dbReference type="Proteomes" id="UP000623129">
    <property type="component" value="Unassembled WGS sequence"/>
</dbReference>
<comment type="caution">
    <text evidence="2">The sequence shown here is derived from an EMBL/GenBank/DDBJ whole genome shotgun (WGS) entry which is preliminary data.</text>
</comment>